<dbReference type="AlphaFoldDB" id="A0A250WXH1"/>
<evidence type="ECO:0000256" key="3">
    <source>
        <dbReference type="ARBA" id="ARBA00023175"/>
    </source>
</evidence>
<feature type="compositionally biased region" description="Polar residues" evidence="7">
    <location>
        <begin position="567"/>
        <end position="591"/>
    </location>
</feature>
<comment type="caution">
    <text evidence="9">The sequence shown here is derived from an EMBL/GenBank/DDBJ whole genome shotgun (WGS) entry which is preliminary data.</text>
</comment>
<dbReference type="PANTHER" id="PTHR47969">
    <property type="entry name" value="CHROMOSOME-ASSOCIATED KINESIN KIF4A-RELATED"/>
    <property type="match status" value="1"/>
</dbReference>
<dbReference type="CDD" id="cd00106">
    <property type="entry name" value="KISc"/>
    <property type="match status" value="1"/>
</dbReference>
<evidence type="ECO:0000256" key="1">
    <source>
        <dbReference type="ARBA" id="ARBA00022741"/>
    </source>
</evidence>
<dbReference type="InterPro" id="IPR001752">
    <property type="entry name" value="Kinesin_motor_dom"/>
</dbReference>
<evidence type="ECO:0000259" key="8">
    <source>
        <dbReference type="PROSITE" id="PS50067"/>
    </source>
</evidence>
<dbReference type="GO" id="GO:0005524">
    <property type="term" value="F:ATP binding"/>
    <property type="evidence" value="ECO:0007669"/>
    <property type="project" value="UniProtKB-UniRule"/>
</dbReference>
<protein>
    <recommendedName>
        <fullName evidence="5">Kinesin-like protein</fullName>
    </recommendedName>
</protein>
<dbReference type="GO" id="GO:0008017">
    <property type="term" value="F:microtubule binding"/>
    <property type="evidence" value="ECO:0007669"/>
    <property type="project" value="InterPro"/>
</dbReference>
<dbReference type="STRING" id="1157962.A0A250WXH1"/>
<evidence type="ECO:0000313" key="10">
    <source>
        <dbReference type="Proteomes" id="UP000232323"/>
    </source>
</evidence>
<comment type="similarity">
    <text evidence="4 5">Belongs to the TRAFAC class myosin-kinesin ATPase superfamily. Kinesin family.</text>
</comment>
<keyword evidence="3 4" id="KW-0505">Motor protein</keyword>
<organism evidence="9 10">
    <name type="scientific">Chlamydomonas eustigma</name>
    <dbReference type="NCBI Taxonomy" id="1157962"/>
    <lineage>
        <taxon>Eukaryota</taxon>
        <taxon>Viridiplantae</taxon>
        <taxon>Chlorophyta</taxon>
        <taxon>core chlorophytes</taxon>
        <taxon>Chlorophyceae</taxon>
        <taxon>CS clade</taxon>
        <taxon>Chlamydomonadales</taxon>
        <taxon>Chlamydomonadaceae</taxon>
        <taxon>Chlamydomonas</taxon>
    </lineage>
</organism>
<keyword evidence="10" id="KW-1185">Reference proteome</keyword>
<keyword evidence="5" id="KW-0493">Microtubule</keyword>
<feature type="compositionally biased region" description="Low complexity" evidence="7">
    <location>
        <begin position="126"/>
        <end position="144"/>
    </location>
</feature>
<evidence type="ECO:0000256" key="5">
    <source>
        <dbReference type="RuleBase" id="RU000394"/>
    </source>
</evidence>
<keyword evidence="2 4" id="KW-0067">ATP-binding</keyword>
<feature type="region of interest" description="Disordered" evidence="7">
    <location>
        <begin position="437"/>
        <end position="464"/>
    </location>
</feature>
<dbReference type="EMBL" id="BEGY01000012">
    <property type="protein sequence ID" value="GAX75527.1"/>
    <property type="molecule type" value="Genomic_DNA"/>
</dbReference>
<evidence type="ECO:0000313" key="9">
    <source>
        <dbReference type="EMBL" id="GAX75527.1"/>
    </source>
</evidence>
<dbReference type="GO" id="GO:0003777">
    <property type="term" value="F:microtubule motor activity"/>
    <property type="evidence" value="ECO:0007669"/>
    <property type="project" value="InterPro"/>
</dbReference>
<proteinExistence type="inferred from homology"/>
<feature type="compositionally biased region" description="Low complexity" evidence="7">
    <location>
        <begin position="669"/>
        <end position="682"/>
    </location>
</feature>
<keyword evidence="6" id="KW-0175">Coiled coil</keyword>
<feature type="binding site" evidence="4">
    <location>
        <begin position="109"/>
        <end position="116"/>
    </location>
    <ligand>
        <name>ATP</name>
        <dbReference type="ChEBI" id="CHEBI:30616"/>
    </ligand>
</feature>
<reference evidence="9 10" key="1">
    <citation type="submission" date="2017-08" db="EMBL/GenBank/DDBJ databases">
        <title>Acidophilic green algal genome provides insights into adaptation to an acidic environment.</title>
        <authorList>
            <person name="Hirooka S."/>
            <person name="Hirose Y."/>
            <person name="Kanesaki Y."/>
            <person name="Higuchi S."/>
            <person name="Fujiwara T."/>
            <person name="Onuma R."/>
            <person name="Era A."/>
            <person name="Ohbayashi R."/>
            <person name="Uzuka A."/>
            <person name="Nozaki H."/>
            <person name="Yoshikawa H."/>
            <person name="Miyagishima S.Y."/>
        </authorList>
    </citation>
    <scope>NUCLEOTIDE SEQUENCE [LARGE SCALE GENOMIC DNA]</scope>
    <source>
        <strain evidence="9 10">NIES-2499</strain>
    </source>
</reference>
<dbReference type="PROSITE" id="PS00411">
    <property type="entry name" value="KINESIN_MOTOR_1"/>
    <property type="match status" value="1"/>
</dbReference>
<feature type="region of interest" description="Disordered" evidence="7">
    <location>
        <begin position="669"/>
        <end position="724"/>
    </location>
</feature>
<evidence type="ECO:0000256" key="6">
    <source>
        <dbReference type="SAM" id="Coils"/>
    </source>
</evidence>
<dbReference type="PROSITE" id="PS50067">
    <property type="entry name" value="KINESIN_MOTOR_2"/>
    <property type="match status" value="1"/>
</dbReference>
<keyword evidence="1 4" id="KW-0547">Nucleotide-binding</keyword>
<evidence type="ECO:0000256" key="7">
    <source>
        <dbReference type="SAM" id="MobiDB-lite"/>
    </source>
</evidence>
<dbReference type="Proteomes" id="UP000232323">
    <property type="component" value="Unassembled WGS sequence"/>
</dbReference>
<dbReference type="GO" id="GO:0005874">
    <property type="term" value="C:microtubule"/>
    <property type="evidence" value="ECO:0007669"/>
    <property type="project" value="UniProtKB-KW"/>
</dbReference>
<dbReference type="InterPro" id="IPR019821">
    <property type="entry name" value="Kinesin_motor_CS"/>
</dbReference>
<name>A0A250WXH1_9CHLO</name>
<feature type="region of interest" description="Disordered" evidence="7">
    <location>
        <begin position="126"/>
        <end position="146"/>
    </location>
</feature>
<evidence type="ECO:0000256" key="2">
    <source>
        <dbReference type="ARBA" id="ARBA00022840"/>
    </source>
</evidence>
<feature type="coiled-coil region" evidence="6">
    <location>
        <begin position="940"/>
        <end position="967"/>
    </location>
</feature>
<dbReference type="GO" id="GO:0007052">
    <property type="term" value="P:mitotic spindle organization"/>
    <property type="evidence" value="ECO:0007669"/>
    <property type="project" value="TreeGrafter"/>
</dbReference>
<dbReference type="OrthoDB" id="3176171at2759"/>
<dbReference type="GO" id="GO:0051231">
    <property type="term" value="P:spindle elongation"/>
    <property type="evidence" value="ECO:0007669"/>
    <property type="project" value="TreeGrafter"/>
</dbReference>
<dbReference type="SUPFAM" id="SSF52540">
    <property type="entry name" value="P-loop containing nucleoside triphosphate hydrolases"/>
    <property type="match status" value="1"/>
</dbReference>
<dbReference type="InterPro" id="IPR027417">
    <property type="entry name" value="P-loop_NTPase"/>
</dbReference>
<dbReference type="PANTHER" id="PTHR47969:SF33">
    <property type="entry name" value="KINESIN-LIKE PROTEIN"/>
    <property type="match status" value="1"/>
</dbReference>
<dbReference type="InterPro" id="IPR027640">
    <property type="entry name" value="Kinesin-like_fam"/>
</dbReference>
<dbReference type="SMART" id="SM00129">
    <property type="entry name" value="KISc"/>
    <property type="match status" value="1"/>
</dbReference>
<gene>
    <name evidence="9" type="ORF">CEUSTIGMA_g2970.t1</name>
</gene>
<feature type="domain" description="Kinesin motor" evidence="8">
    <location>
        <begin position="14"/>
        <end position="383"/>
    </location>
</feature>
<evidence type="ECO:0000256" key="4">
    <source>
        <dbReference type="PROSITE-ProRule" id="PRU00283"/>
    </source>
</evidence>
<accession>A0A250WXH1</accession>
<dbReference type="Gene3D" id="3.40.850.10">
    <property type="entry name" value="Kinesin motor domain"/>
    <property type="match status" value="1"/>
</dbReference>
<feature type="region of interest" description="Disordered" evidence="7">
    <location>
        <begin position="543"/>
        <end position="592"/>
    </location>
</feature>
<dbReference type="InterPro" id="IPR036961">
    <property type="entry name" value="Kinesin_motor_dom_sf"/>
</dbReference>
<dbReference type="GO" id="GO:0007018">
    <property type="term" value="P:microtubule-based movement"/>
    <property type="evidence" value="ECO:0007669"/>
    <property type="project" value="InterPro"/>
</dbReference>
<feature type="compositionally biased region" description="Low complexity" evidence="7">
    <location>
        <begin position="449"/>
        <end position="464"/>
    </location>
</feature>
<dbReference type="GO" id="GO:0005875">
    <property type="term" value="C:microtubule associated complex"/>
    <property type="evidence" value="ECO:0007669"/>
    <property type="project" value="TreeGrafter"/>
</dbReference>
<dbReference type="PRINTS" id="PR00380">
    <property type="entry name" value="KINESINHEAVY"/>
</dbReference>
<dbReference type="Pfam" id="PF00225">
    <property type="entry name" value="Kinesin"/>
    <property type="match status" value="1"/>
</dbReference>
<sequence>MVEEEQTESTKGSRVQVVVRVRPVLPHELQHEIAVTCSADGNRTQVSLPQRQGDKELIPGSNRCGARSYKFDACLPGNVTQSELFETCGMQELVEAALDGYCVTIFAFGQTGSGKTHTMIGPRLSRSLETSSSTTDSSAANAHSDASEEDGLLPRCIQSAYCSMQQRQQAAEFTVTASCVELYNETVTDLLGKDKSKQLQVRKDARDGFYVDGLNSVPCNSSLSALKAMQRALHLRHTRSHKLNEYSSRSHCMMTFYFNSKEKLGAEGAEGGVKRYGKLVLVDLAGSERLKETGNTDRDAVRETGCINKSLFTLGQVLASLSTNSASGSRPFVPYRDSKLTQLLWEGLRGSGRALMLACLGPTANYAEESLNTLHFASVALRIKAAPVVLLDPQDKLVMDLRNTIKQLQADNRTLAGSLQQLTSGADLVEVIESLPEKLRPPPGTAPPLMTSSTNLKSSSLSSTAPRLAGVRNISADSPWSSASEPQLPPTPISSNVLRLQQVHKTRLVEPDSNLKLNTSRTSLNIQGNVPDSVNAAYRTVSKGVPAPLGSTSPVKRRTGSYGNFHFSETSSPHSPFSPKRSSWTSPQSKSAGRFSNILQAGSKPSRAQQQGHGAASRPYAVQDKELAATAGARGHLQTLGLPPMRGEAMAFPELAAMEAQFMEVLAGAGSTSSSTSPASATQCTEGSRRGADVHAWAPQRSSPKDREEEGQSAPLNEGAPDPGDVLALKWAKKNRWFGTDLQMTEYAYRVHDELVEVQLLDPASSLYYKELEMKVAMQFPEKWGALQKELKAPASRMTSAVTAAASTAFGRALRVSMKDAVPSNLQSISIESTSRPASELVILQGFMNPNFQSSHQVAAPKRFAPVKASTTSHKSVSPVRPTPEDAASKILHQEGRRQKAATSTSRVAILKQLRRVVTEQPQPDSFSPLSYDQMQAEYLKQRALVVEELKRAKEQAEVEKARIMAKIGKALSTSRWRS</sequence>